<dbReference type="InterPro" id="IPR043128">
    <property type="entry name" value="Rev_trsase/Diguanyl_cyclase"/>
</dbReference>
<feature type="transmembrane region" description="Helical" evidence="10">
    <location>
        <begin position="1627"/>
        <end position="1646"/>
    </location>
</feature>
<dbReference type="InterPro" id="IPR001030">
    <property type="entry name" value="Acoase/IPM_deHydtase_lsu_aba"/>
</dbReference>
<dbReference type="InterPro" id="IPR032710">
    <property type="entry name" value="NTF2-like_dom_sf"/>
</dbReference>
<dbReference type="Proteomes" id="UP001178507">
    <property type="component" value="Unassembled WGS sequence"/>
</dbReference>
<evidence type="ECO:0000256" key="10">
    <source>
        <dbReference type="SAM" id="Phobius"/>
    </source>
</evidence>
<dbReference type="PANTHER" id="PTHR11670">
    <property type="entry name" value="ACONITASE/IRON-RESPONSIVE ELEMENT FAMILY MEMBER"/>
    <property type="match status" value="1"/>
</dbReference>
<sequence>MDLAAARDVVATQGDDAGTVEPKVPVTLVVDHSLIVDVAGRSDAQALNIAHEYRRNAERYSFFKWAEQAFDMLRVVPPGAGIIHQVHLERLAQVIETVELPGIGRLSGPEFVLGCDSHTPMVNGLGVLGWGVGGIDGEAAALGLPYVARVPRVVGLRLTGRLPAGATTTDLVLRVTERLREVGVVGDFIEAFGPSLPELTVPDRATIANMAPEYGATACLFPIDDQTLAYLRQSGRDAAHVARIEAYAKAVGLFAEAGDPEPEFSDVVEIDLSTVAPSVAGPKRPQDRVPLTELKDAFTAALTAPVSAGGFGLTPDQLDMRVPVAGLDRPVRHGTIAIAAITSCTNTSNPSVMIGAGLLASNAVARGLAVPGWVKTSLAPGSRLVTDYLDEAGLLASLEALGFHVVGYGCTTCSGKSGPIDADLAQAIADNDLVAAAVLSGNRNFEGRIHKSVRAAYLASPPLVVAFALAGRVDIDFETEPLGTDARGQPVFLRDIWPDAADVQRLVDASQRPDRFQKSYATLFDGAELWQRLDAPGGTRFAWDEASTYIRRPPFFELATDPLPDAIEGLRVLIHAGDSLTTDHVTPSGEILPDSQAGQYLIGQGVEPQAFNAVTQRRGNHEFMARVTFANQRMKNRLVPEREGGWSRREPEGTIETVFTAAEAYRDEGVPVMVLAGRDYGMGSSRDWAAKGPKLLGVRLVLAENFERIHRANLIGMGIVPITFLSGEDADGLGLTGFERFDVSGLHAALDTGSPVSITAHGPQGARTFKGRLDLASAHEAALLRSAAMPDELNEAVETVETYLAAMEARDLDGARACVSEGDLDLTFPGGRHFTRIDEIVANSSGRYAAIGKTIERRSAWSENAGTHVLFAGTLFGRWPDGTPFDGIRFIDLFELKDGLIVRQEVWNDAGERLLAGQKQTIRRGSVAVKGGKIAAILDRGEVCNAARVIDCTDRWILPGVIDPHTHIGFGDKENDWATETATAALGGVTGLMSFWRHDDLGASTGPWIAAGEARAETDFGLHFGVTSRRHVAELGELSKRFGVTSIKVYLMYKGATGAAKGFTEVDDALLFSALQAGAKVKGGVVGVHCENTEVIPVFRDPLKAAGRDDLAAWDEQSPGFLETENVFRVAFFGEKAGCDVNIVHMSAVESLDLVRRLRHKDRPRINVETCIHYLSLNRDCPLGPIGKVNPPLRPQADVDGLWEGVRAGDIQTIGSDHVPRKVSTKGPDIWSATAGFPGIAQVLPVLIEEGYYKRQIPIERLAATISCNVADLYSLPGKGRIAPGYDADFAIVDPAGQTSVAADAYPSFSDYSPYAGRTYRGAITHTILRGTVVVDDGTIMTERIWDRFLTDHDKQIFQLAGYGKRGGFGKRPALFIIDVQYNFCGDAPGESHEDGVGKYRTHCGPVGWNAVPHIERLMHLAREIDIPIFYTQSERRPDMIDSGVQVSKSHRGHEKTSQEGTHATQTVAPLAPRPQDILIGKRKPSAFFGTLFMSHLNYLDVDTLIMTGCTSSGCLRATTVDAYSFNFKVVIPEETAFDRFEASHAISLFDLNCKYADVIPTDEVAAYLEGLPARPPLCDHRSRLSGEPNVTLGIGDIVATAGVLLGLNYVALFIAAYLFDRSARHLLWYLAGAGAFIGSSAAYVMTEIAPFHGLFFILDDVLVCTGFLLVSKGICTHARLPLPGRIFALTAIIGAFVIAVLAPLGELSLMRLATVSLFQVALPVMVVVRLYRLPAISSRTRFLATMLCAVILSVLIRPLVAAWAVSHGTLSPPEQAELYGTYAATPFAATLFAFAGTIFFLAMSDLAATYRQASMTDSLTGLLNRRGFLDEGNRLAARPAALIMLDIDHFKTINDTHGHDQGDRVIAGVGSVIAVAAPRPHLCGRLGGEEFAILVTPSCATSCPTTGRSPQVWALPRSAMTGSPAR</sequence>
<dbReference type="SUPFAM" id="SSF53732">
    <property type="entry name" value="Aconitase iron-sulfur domain"/>
    <property type="match status" value="1"/>
</dbReference>
<dbReference type="SUPFAM" id="SSF51338">
    <property type="entry name" value="Composite domain of metallo-dependent hydrolases"/>
    <property type="match status" value="1"/>
</dbReference>
<evidence type="ECO:0000313" key="13">
    <source>
        <dbReference type="Proteomes" id="UP001178507"/>
    </source>
</evidence>
<dbReference type="PROSITE" id="PS50887">
    <property type="entry name" value="GGDEF"/>
    <property type="match status" value="1"/>
</dbReference>
<feature type="transmembrane region" description="Helical" evidence="10">
    <location>
        <begin position="1598"/>
        <end position="1620"/>
    </location>
</feature>
<evidence type="ECO:0000256" key="2">
    <source>
        <dbReference type="ARBA" id="ARBA00006336"/>
    </source>
</evidence>
<comment type="cofactor">
    <cofactor evidence="1">
        <name>[4Fe-4S] cluster</name>
        <dbReference type="ChEBI" id="CHEBI:49883"/>
    </cofactor>
</comment>
<comment type="catalytic activity">
    <reaction evidence="9">
        <text>citrate = D-threo-isocitrate</text>
        <dbReference type="Rhea" id="RHEA:10336"/>
        <dbReference type="ChEBI" id="CHEBI:15562"/>
        <dbReference type="ChEBI" id="CHEBI:16947"/>
        <dbReference type="EC" id="4.2.1.3"/>
    </reaction>
</comment>
<dbReference type="NCBIfam" id="NF006757">
    <property type="entry name" value="PRK09277.1"/>
    <property type="match status" value="1"/>
</dbReference>
<evidence type="ECO:0000259" key="11">
    <source>
        <dbReference type="PROSITE" id="PS50887"/>
    </source>
</evidence>
<keyword evidence="13" id="KW-1185">Reference proteome</keyword>
<comment type="similarity">
    <text evidence="2">Belongs to the isochorismatase family.</text>
</comment>
<dbReference type="NCBIfam" id="TIGR00254">
    <property type="entry name" value="GGDEF"/>
    <property type="match status" value="1"/>
</dbReference>
<dbReference type="Pfam" id="PF00330">
    <property type="entry name" value="Aconitase"/>
    <property type="match status" value="1"/>
</dbReference>
<dbReference type="CDD" id="cd01949">
    <property type="entry name" value="GGDEF"/>
    <property type="match status" value="1"/>
</dbReference>
<dbReference type="NCBIfam" id="TIGR01341">
    <property type="entry name" value="aconitase_1"/>
    <property type="match status" value="1"/>
</dbReference>
<keyword evidence="8" id="KW-0456">Lyase</keyword>
<evidence type="ECO:0000256" key="5">
    <source>
        <dbReference type="ARBA" id="ARBA00022723"/>
    </source>
</evidence>
<dbReference type="InterPro" id="IPR000573">
    <property type="entry name" value="AconitaseA/IPMdHydase_ssu_swvl"/>
</dbReference>
<proteinExistence type="inferred from homology"/>
<dbReference type="InterPro" id="IPR006249">
    <property type="entry name" value="Aconitase/IRP2"/>
</dbReference>
<evidence type="ECO:0000256" key="9">
    <source>
        <dbReference type="ARBA" id="ARBA00023501"/>
    </source>
</evidence>
<evidence type="ECO:0000256" key="3">
    <source>
        <dbReference type="ARBA" id="ARBA00007185"/>
    </source>
</evidence>
<dbReference type="Gene3D" id="3.20.19.10">
    <property type="entry name" value="Aconitase, domain 4"/>
    <property type="match status" value="1"/>
</dbReference>
<comment type="caution">
    <text evidence="12">The sequence shown here is derived from an EMBL/GenBank/DDBJ whole genome shotgun (WGS) entry which is preliminary data.</text>
</comment>
<dbReference type="InterPro" id="IPR029787">
    <property type="entry name" value="Nucleotide_cyclase"/>
</dbReference>
<name>A0AA36IPD3_9DINO</name>
<reference evidence="12" key="1">
    <citation type="submission" date="2023-08" db="EMBL/GenBank/DDBJ databases">
        <authorList>
            <person name="Chen Y."/>
            <person name="Shah S."/>
            <person name="Dougan E. K."/>
            <person name="Thang M."/>
            <person name="Chan C."/>
        </authorList>
    </citation>
    <scope>NUCLEOTIDE SEQUENCE</scope>
</reference>
<dbReference type="SMART" id="SM00267">
    <property type="entry name" value="GGDEF"/>
    <property type="match status" value="1"/>
</dbReference>
<dbReference type="InterPro" id="IPR036380">
    <property type="entry name" value="Isochorismatase-like_sf"/>
</dbReference>
<dbReference type="EMBL" id="CAUJNA010002223">
    <property type="protein sequence ID" value="CAJ1391379.1"/>
    <property type="molecule type" value="Genomic_DNA"/>
</dbReference>
<dbReference type="SUPFAM" id="SSF55073">
    <property type="entry name" value="Nucleotide cyclase"/>
    <property type="match status" value="1"/>
</dbReference>
<dbReference type="SUPFAM" id="SSF52016">
    <property type="entry name" value="LeuD/IlvD-like"/>
    <property type="match status" value="1"/>
</dbReference>
<evidence type="ECO:0000256" key="7">
    <source>
        <dbReference type="ARBA" id="ARBA00023014"/>
    </source>
</evidence>
<feature type="transmembrane region" description="Helical" evidence="10">
    <location>
        <begin position="1711"/>
        <end position="1732"/>
    </location>
</feature>
<keyword evidence="7" id="KW-0411">Iron-sulfur</keyword>
<dbReference type="Gene3D" id="2.30.40.10">
    <property type="entry name" value="Urease, subunit C, domain 1"/>
    <property type="match status" value="1"/>
</dbReference>
<dbReference type="SUPFAM" id="SSF52499">
    <property type="entry name" value="Isochorismatase-like hydrolases"/>
    <property type="match status" value="1"/>
</dbReference>
<dbReference type="InterPro" id="IPR011059">
    <property type="entry name" value="Metal-dep_hydrolase_composite"/>
</dbReference>
<dbReference type="InterPro" id="IPR006680">
    <property type="entry name" value="Amidohydro-rel"/>
</dbReference>
<dbReference type="Gene3D" id="3.10.450.50">
    <property type="match status" value="1"/>
</dbReference>
<gene>
    <name evidence="12" type="ORF">EVOR1521_LOCUS16643</name>
</gene>
<dbReference type="PROSITE" id="PS00450">
    <property type="entry name" value="ACONITASE_1"/>
    <property type="match status" value="1"/>
</dbReference>
<dbReference type="InterPro" id="IPR015931">
    <property type="entry name" value="Acnase/IPM_dHydase_lsu_aba_1/3"/>
</dbReference>
<dbReference type="GO" id="GO:0003994">
    <property type="term" value="F:aconitate hydratase activity"/>
    <property type="evidence" value="ECO:0007669"/>
    <property type="project" value="UniProtKB-EC"/>
</dbReference>
<dbReference type="InterPro" id="IPR015928">
    <property type="entry name" value="Aconitase/3IPM_dehydase_swvl"/>
</dbReference>
<dbReference type="InterPro" id="IPR000160">
    <property type="entry name" value="GGDEF_dom"/>
</dbReference>
<dbReference type="Gene3D" id="3.30.499.10">
    <property type="entry name" value="Aconitase, domain 3"/>
    <property type="match status" value="2"/>
</dbReference>
<dbReference type="GO" id="GO:0046872">
    <property type="term" value="F:metal ion binding"/>
    <property type="evidence" value="ECO:0007669"/>
    <property type="project" value="UniProtKB-KW"/>
</dbReference>
<keyword evidence="10" id="KW-0472">Membrane</keyword>
<dbReference type="InterPro" id="IPR000868">
    <property type="entry name" value="Isochorismatase-like_dom"/>
</dbReference>
<evidence type="ECO:0000256" key="4">
    <source>
        <dbReference type="ARBA" id="ARBA00012926"/>
    </source>
</evidence>
<dbReference type="InterPro" id="IPR018136">
    <property type="entry name" value="Aconitase_4Fe-4S_BS"/>
</dbReference>
<dbReference type="InterPro" id="IPR032466">
    <property type="entry name" value="Metal_Hydrolase"/>
</dbReference>
<dbReference type="Pfam" id="PF01979">
    <property type="entry name" value="Amidohydro_1"/>
    <property type="match status" value="1"/>
</dbReference>
<dbReference type="Gene3D" id="3.40.50.850">
    <property type="entry name" value="Isochorismatase-like"/>
    <property type="match status" value="1"/>
</dbReference>
<dbReference type="InterPro" id="IPR036008">
    <property type="entry name" value="Aconitase_4Fe-4S_dom"/>
</dbReference>
<dbReference type="Pfam" id="PF00990">
    <property type="entry name" value="GGDEF"/>
    <property type="match status" value="1"/>
</dbReference>
<evidence type="ECO:0000313" key="12">
    <source>
        <dbReference type="EMBL" id="CAJ1391379.1"/>
    </source>
</evidence>
<evidence type="ECO:0000256" key="1">
    <source>
        <dbReference type="ARBA" id="ARBA00001966"/>
    </source>
</evidence>
<keyword evidence="5" id="KW-0479">Metal-binding</keyword>
<keyword evidence="10" id="KW-1133">Transmembrane helix</keyword>
<dbReference type="NCBIfam" id="NF009520">
    <property type="entry name" value="PRK12881.1"/>
    <property type="match status" value="1"/>
</dbReference>
<comment type="similarity">
    <text evidence="3">Belongs to the aconitase/IPM isomerase family.</text>
</comment>
<dbReference type="PRINTS" id="PR00415">
    <property type="entry name" value="ACONITASE"/>
</dbReference>
<dbReference type="GO" id="GO:0016810">
    <property type="term" value="F:hydrolase activity, acting on carbon-nitrogen (but not peptide) bonds"/>
    <property type="evidence" value="ECO:0007669"/>
    <property type="project" value="InterPro"/>
</dbReference>
<dbReference type="Gene3D" id="3.30.70.270">
    <property type="match status" value="1"/>
</dbReference>
<dbReference type="Gene3D" id="6.10.190.10">
    <property type="match status" value="1"/>
</dbReference>
<feature type="transmembrane region" description="Helical" evidence="10">
    <location>
        <begin position="1652"/>
        <end position="1671"/>
    </location>
</feature>
<organism evidence="12 13">
    <name type="scientific">Effrenium voratum</name>
    <dbReference type="NCBI Taxonomy" id="2562239"/>
    <lineage>
        <taxon>Eukaryota</taxon>
        <taxon>Sar</taxon>
        <taxon>Alveolata</taxon>
        <taxon>Dinophyceae</taxon>
        <taxon>Suessiales</taxon>
        <taxon>Symbiodiniaceae</taxon>
        <taxon>Effrenium</taxon>
    </lineage>
</organism>
<feature type="transmembrane region" description="Helical" evidence="10">
    <location>
        <begin position="1744"/>
        <end position="1767"/>
    </location>
</feature>
<feature type="domain" description="GGDEF" evidence="11">
    <location>
        <begin position="1839"/>
        <end position="1927"/>
    </location>
</feature>
<dbReference type="EC" id="4.2.1.3" evidence="4"/>
<feature type="transmembrane region" description="Helical" evidence="10">
    <location>
        <begin position="1779"/>
        <end position="1803"/>
    </location>
</feature>
<dbReference type="SUPFAM" id="SSF51556">
    <property type="entry name" value="Metallo-dependent hydrolases"/>
    <property type="match status" value="1"/>
</dbReference>
<keyword evidence="10" id="KW-0812">Transmembrane</keyword>
<dbReference type="Pfam" id="PF00694">
    <property type="entry name" value="Aconitase_C"/>
    <property type="match status" value="1"/>
</dbReference>
<evidence type="ECO:0000256" key="6">
    <source>
        <dbReference type="ARBA" id="ARBA00023004"/>
    </source>
</evidence>
<dbReference type="Gene3D" id="3.20.20.140">
    <property type="entry name" value="Metal-dependent hydrolases"/>
    <property type="match status" value="1"/>
</dbReference>
<evidence type="ECO:0000256" key="8">
    <source>
        <dbReference type="ARBA" id="ARBA00023239"/>
    </source>
</evidence>
<feature type="transmembrane region" description="Helical" evidence="10">
    <location>
        <begin position="1683"/>
        <end position="1705"/>
    </location>
</feature>
<dbReference type="SUPFAM" id="SSF54427">
    <property type="entry name" value="NTF2-like"/>
    <property type="match status" value="1"/>
</dbReference>
<protein>
    <recommendedName>
        <fullName evidence="4">aconitate hydratase</fullName>
        <ecNumber evidence="4">4.2.1.3</ecNumber>
    </recommendedName>
</protein>
<accession>A0AA36IPD3</accession>
<keyword evidence="6" id="KW-0408">Iron</keyword>
<dbReference type="FunFam" id="3.30.499.10:FF:000005">
    <property type="entry name" value="cytoplasmic aconitate hydratase"/>
    <property type="match status" value="1"/>
</dbReference>
<dbReference type="GO" id="GO:0051536">
    <property type="term" value="F:iron-sulfur cluster binding"/>
    <property type="evidence" value="ECO:0007669"/>
    <property type="project" value="UniProtKB-KW"/>
</dbReference>
<dbReference type="Pfam" id="PF00857">
    <property type="entry name" value="Isochorismatase"/>
    <property type="match status" value="1"/>
</dbReference>
<dbReference type="FunFam" id="3.20.19.10:FF:000001">
    <property type="entry name" value="Aconitate hydratase"/>
    <property type="match status" value="1"/>
</dbReference>